<evidence type="ECO:0000313" key="3">
    <source>
        <dbReference type="EMBL" id="CAC5385541.1"/>
    </source>
</evidence>
<gene>
    <name evidence="3" type="ORF">MCOR_21077</name>
</gene>
<proteinExistence type="predicted"/>
<keyword evidence="1" id="KW-0472">Membrane</keyword>
<dbReference type="InterPro" id="IPR036179">
    <property type="entry name" value="Ig-like_dom_sf"/>
</dbReference>
<keyword evidence="4" id="KW-1185">Reference proteome</keyword>
<dbReference type="PANTHER" id="PTHR46013">
    <property type="entry name" value="VASCULAR CELL ADHESION MOLECULE 1"/>
    <property type="match status" value="1"/>
</dbReference>
<dbReference type="InterPro" id="IPR007110">
    <property type="entry name" value="Ig-like_dom"/>
</dbReference>
<dbReference type="SMART" id="SM00409">
    <property type="entry name" value="IG"/>
    <property type="match status" value="2"/>
</dbReference>
<dbReference type="PANTHER" id="PTHR46013:SF7">
    <property type="entry name" value="IG-LIKE DOMAIN-CONTAINING PROTEIN"/>
    <property type="match status" value="1"/>
</dbReference>
<keyword evidence="1" id="KW-0812">Transmembrane</keyword>
<accession>A0A6J8BQE3</accession>
<dbReference type="PROSITE" id="PS50835">
    <property type="entry name" value="IG_LIKE"/>
    <property type="match status" value="1"/>
</dbReference>
<organism evidence="3 4">
    <name type="scientific">Mytilus coruscus</name>
    <name type="common">Sea mussel</name>
    <dbReference type="NCBI Taxonomy" id="42192"/>
    <lineage>
        <taxon>Eukaryota</taxon>
        <taxon>Metazoa</taxon>
        <taxon>Spiralia</taxon>
        <taxon>Lophotrochozoa</taxon>
        <taxon>Mollusca</taxon>
        <taxon>Bivalvia</taxon>
        <taxon>Autobranchia</taxon>
        <taxon>Pteriomorphia</taxon>
        <taxon>Mytilida</taxon>
        <taxon>Mytiloidea</taxon>
        <taxon>Mytilidae</taxon>
        <taxon>Mytilinae</taxon>
        <taxon>Mytilus</taxon>
    </lineage>
</organism>
<keyword evidence="1" id="KW-1133">Transmembrane helix</keyword>
<dbReference type="Pfam" id="PF13927">
    <property type="entry name" value="Ig_3"/>
    <property type="match status" value="1"/>
</dbReference>
<dbReference type="EMBL" id="CACVKT020003738">
    <property type="protein sequence ID" value="CAC5385541.1"/>
    <property type="molecule type" value="Genomic_DNA"/>
</dbReference>
<sequence>MGLTVTATEGYKKVDNFAELKVDIVPKTDGVTGHWTIADMSGNSKIIVIDGSKYTETPLLSSIELFIFPAETSDIGFYVYHATDGVEIAENEPITLIVTGKPKVSTSMSKETVDIGQTLTLNCSYMKYDPPTILSVKWSKNSTSGDLSYINESLTSKYGGSNASNPSLTIMNIDSNDLGGYRCEVENNQGIGTSPYITIELSQGDEMCPCNCEYRAKLDYWATKNLTNYTFEELKIILKPELIKLEKELRVDKHNLSATLWKLTSAHDKRPSSRHIGSFGIVFLIFLCLLIFASDLISIKQHIITIKRMWNIKVKR</sequence>
<dbReference type="InterPro" id="IPR003598">
    <property type="entry name" value="Ig_sub2"/>
</dbReference>
<evidence type="ECO:0000259" key="2">
    <source>
        <dbReference type="PROSITE" id="PS50835"/>
    </source>
</evidence>
<dbReference type="AlphaFoldDB" id="A0A6J8BQE3"/>
<feature type="transmembrane region" description="Helical" evidence="1">
    <location>
        <begin position="276"/>
        <end position="299"/>
    </location>
</feature>
<name>A0A6J8BQE3_MYTCO</name>
<dbReference type="OrthoDB" id="6162635at2759"/>
<evidence type="ECO:0000256" key="1">
    <source>
        <dbReference type="SAM" id="Phobius"/>
    </source>
</evidence>
<dbReference type="Gene3D" id="2.60.40.10">
    <property type="entry name" value="Immunoglobulins"/>
    <property type="match status" value="1"/>
</dbReference>
<feature type="domain" description="Ig-like" evidence="2">
    <location>
        <begin position="102"/>
        <end position="198"/>
    </location>
</feature>
<dbReference type="SUPFAM" id="SSF48726">
    <property type="entry name" value="Immunoglobulin"/>
    <property type="match status" value="1"/>
</dbReference>
<dbReference type="Proteomes" id="UP000507470">
    <property type="component" value="Unassembled WGS sequence"/>
</dbReference>
<protein>
    <submittedName>
        <fullName evidence="3">DSCAM</fullName>
    </submittedName>
</protein>
<dbReference type="InterPro" id="IPR003599">
    <property type="entry name" value="Ig_sub"/>
</dbReference>
<dbReference type="SMART" id="SM00408">
    <property type="entry name" value="IGc2"/>
    <property type="match status" value="1"/>
</dbReference>
<dbReference type="InterPro" id="IPR013783">
    <property type="entry name" value="Ig-like_fold"/>
</dbReference>
<evidence type="ECO:0000313" key="4">
    <source>
        <dbReference type="Proteomes" id="UP000507470"/>
    </source>
</evidence>
<reference evidence="3 4" key="1">
    <citation type="submission" date="2020-06" db="EMBL/GenBank/DDBJ databases">
        <authorList>
            <person name="Li R."/>
            <person name="Bekaert M."/>
        </authorList>
    </citation>
    <scope>NUCLEOTIDE SEQUENCE [LARGE SCALE GENOMIC DNA]</scope>
    <source>
        <strain evidence="4">wild</strain>
    </source>
</reference>